<dbReference type="Proteomes" id="UP000008144">
    <property type="component" value="Chromosome 1"/>
</dbReference>
<dbReference type="InterPro" id="IPR005606">
    <property type="entry name" value="Sec20"/>
</dbReference>
<dbReference type="GO" id="GO:0005484">
    <property type="term" value="F:SNAP receptor activity"/>
    <property type="evidence" value="ECO:0007669"/>
    <property type="project" value="InterPro"/>
</dbReference>
<evidence type="ECO:0000256" key="6">
    <source>
        <dbReference type="ARBA" id="ARBA00022989"/>
    </source>
</evidence>
<keyword evidence="6 11" id="KW-1133">Transmembrane helix</keyword>
<evidence type="ECO:0000256" key="4">
    <source>
        <dbReference type="ARBA" id="ARBA00022824"/>
    </source>
</evidence>
<keyword evidence="7 10" id="KW-0175">Coiled coil</keyword>
<evidence type="ECO:0000313" key="13">
    <source>
        <dbReference type="Ensembl" id="ENSCINP00000018445.3"/>
    </source>
</evidence>
<keyword evidence="14" id="KW-1185">Reference proteome</keyword>
<reference evidence="14" key="1">
    <citation type="journal article" date="2002" name="Science">
        <title>The draft genome of Ciona intestinalis: insights into chordate and vertebrate origins.</title>
        <authorList>
            <person name="Dehal P."/>
            <person name="Satou Y."/>
            <person name="Campbell R.K."/>
            <person name="Chapman J."/>
            <person name="Degnan B."/>
            <person name="De Tomaso A."/>
            <person name="Davidson B."/>
            <person name="Di Gregorio A."/>
            <person name="Gelpke M."/>
            <person name="Goodstein D.M."/>
            <person name="Harafuji N."/>
            <person name="Hastings K.E."/>
            <person name="Ho I."/>
            <person name="Hotta K."/>
            <person name="Huang W."/>
            <person name="Kawashima T."/>
            <person name="Lemaire P."/>
            <person name="Martinez D."/>
            <person name="Meinertzhagen I.A."/>
            <person name="Necula S."/>
            <person name="Nonaka M."/>
            <person name="Putnam N."/>
            <person name="Rash S."/>
            <person name="Saiga H."/>
            <person name="Satake M."/>
            <person name="Terry A."/>
            <person name="Yamada L."/>
            <person name="Wang H.G."/>
            <person name="Awazu S."/>
            <person name="Azumi K."/>
            <person name="Boore J."/>
            <person name="Branno M."/>
            <person name="Chin-Bow S."/>
            <person name="DeSantis R."/>
            <person name="Doyle S."/>
            <person name="Francino P."/>
            <person name="Keys D.N."/>
            <person name="Haga S."/>
            <person name="Hayashi H."/>
            <person name="Hino K."/>
            <person name="Imai K.S."/>
            <person name="Inaba K."/>
            <person name="Kano S."/>
            <person name="Kobayashi K."/>
            <person name="Kobayashi M."/>
            <person name="Lee B.I."/>
            <person name="Makabe K.W."/>
            <person name="Manohar C."/>
            <person name="Matassi G."/>
            <person name="Medina M."/>
            <person name="Mochizuki Y."/>
            <person name="Mount S."/>
            <person name="Morishita T."/>
            <person name="Miura S."/>
            <person name="Nakayama A."/>
            <person name="Nishizaka S."/>
            <person name="Nomoto H."/>
            <person name="Ohta F."/>
            <person name="Oishi K."/>
            <person name="Rigoutsos I."/>
            <person name="Sano M."/>
            <person name="Sasaki A."/>
            <person name="Sasakura Y."/>
            <person name="Shoguchi E."/>
            <person name="Shin-i T."/>
            <person name="Spagnuolo A."/>
            <person name="Stainier D."/>
            <person name="Suzuki M.M."/>
            <person name="Tassy O."/>
            <person name="Takatori N."/>
            <person name="Tokuoka M."/>
            <person name="Yagi K."/>
            <person name="Yoshizaki F."/>
            <person name="Wada S."/>
            <person name="Zhang C."/>
            <person name="Hyatt P.D."/>
            <person name="Larimer F."/>
            <person name="Detter C."/>
            <person name="Doggett N."/>
            <person name="Glavina T."/>
            <person name="Hawkins T."/>
            <person name="Richardson P."/>
            <person name="Lucas S."/>
            <person name="Kohara Y."/>
            <person name="Levine M."/>
            <person name="Satoh N."/>
            <person name="Rokhsar D.S."/>
        </authorList>
    </citation>
    <scope>NUCLEOTIDE SEQUENCE [LARGE SCALE GENOMIC DNA]</scope>
</reference>
<dbReference type="Ensembl" id="ENSCINT00000018445.3">
    <property type="protein sequence ID" value="ENSCINP00000018445.3"/>
    <property type="gene ID" value="ENSCING00000009092.3"/>
</dbReference>
<dbReference type="GO" id="GO:0031201">
    <property type="term" value="C:SNARE complex"/>
    <property type="evidence" value="ECO:0000318"/>
    <property type="project" value="GO_Central"/>
</dbReference>
<dbReference type="STRING" id="7719.ENSCINP00000018445"/>
<dbReference type="PANTHER" id="PTHR12825:SF0">
    <property type="entry name" value="VESICLE TRANSPORT PROTEIN SEC20"/>
    <property type="match status" value="1"/>
</dbReference>
<comment type="similarity">
    <text evidence="9">Belongs to the SEC20 family.</text>
</comment>
<keyword evidence="4" id="KW-0256">Endoplasmic reticulum</keyword>
<evidence type="ECO:0000256" key="9">
    <source>
        <dbReference type="ARBA" id="ARBA00037934"/>
    </source>
</evidence>
<feature type="domain" description="Sec20 C-terminal" evidence="12">
    <location>
        <begin position="151"/>
        <end position="241"/>
    </location>
</feature>
<accession>F6QE53</accession>
<dbReference type="PANTHER" id="PTHR12825">
    <property type="entry name" value="BNIP1-RELATED"/>
    <property type="match status" value="1"/>
</dbReference>
<name>F6QE53_CIOIN</name>
<keyword evidence="2" id="KW-0813">Transport</keyword>
<feature type="transmembrane region" description="Helical" evidence="11">
    <location>
        <begin position="220"/>
        <end position="237"/>
    </location>
</feature>
<dbReference type="InParanoid" id="F6QE53"/>
<reference evidence="13" key="3">
    <citation type="submission" date="2025-08" db="UniProtKB">
        <authorList>
            <consortium name="Ensembl"/>
        </authorList>
    </citation>
    <scope>IDENTIFICATION</scope>
</reference>
<evidence type="ECO:0000256" key="2">
    <source>
        <dbReference type="ARBA" id="ARBA00022448"/>
    </source>
</evidence>
<evidence type="ECO:0000259" key="12">
    <source>
        <dbReference type="Pfam" id="PF03908"/>
    </source>
</evidence>
<proteinExistence type="inferred from homology"/>
<dbReference type="HOGENOM" id="CLU_105902_0_0_1"/>
<dbReference type="EMBL" id="EAAA01000092">
    <property type="status" value="NOT_ANNOTATED_CDS"/>
    <property type="molecule type" value="Genomic_DNA"/>
</dbReference>
<evidence type="ECO:0000256" key="11">
    <source>
        <dbReference type="SAM" id="Phobius"/>
    </source>
</evidence>
<dbReference type="CDD" id="cd15865">
    <property type="entry name" value="SNARE_SEC20"/>
    <property type="match status" value="1"/>
</dbReference>
<evidence type="ECO:0000256" key="7">
    <source>
        <dbReference type="ARBA" id="ARBA00023054"/>
    </source>
</evidence>
<gene>
    <name evidence="13" type="primary">LOC100185029</name>
</gene>
<dbReference type="Pfam" id="PF03908">
    <property type="entry name" value="Sec20"/>
    <property type="match status" value="1"/>
</dbReference>
<evidence type="ECO:0000256" key="5">
    <source>
        <dbReference type="ARBA" id="ARBA00022892"/>
    </source>
</evidence>
<sequence length="245" mass="27854">MSWVARVNRTNDVTSNSPEQCKDDIVKLNCALKAIIQDIWECKGPVLALNDLNKDARRLVNELRSKISELDELANVADQERVRLDLKEDVENQTKQLENTQATLRKANLTCKLAIDNREKDALLGSRALETRTQQIRHRNTVASRQNIAQSASDITENLLTISRTLDNTVHQSSHALNSLVSSSKTVKDTDTELKNQAGLIQTGHRLLTKYNRREYTDKILIFLALALFFSTVLYILKRRLFPSL</sequence>
<dbReference type="AlphaFoldDB" id="F6QE53"/>
<evidence type="ECO:0000256" key="8">
    <source>
        <dbReference type="ARBA" id="ARBA00023136"/>
    </source>
</evidence>
<dbReference type="OMA" id="TEVDTHR"/>
<evidence type="ECO:0000256" key="10">
    <source>
        <dbReference type="SAM" id="Coils"/>
    </source>
</evidence>
<dbReference type="GO" id="GO:0005789">
    <property type="term" value="C:endoplasmic reticulum membrane"/>
    <property type="evidence" value="ECO:0007669"/>
    <property type="project" value="UniProtKB-SubCell"/>
</dbReference>
<dbReference type="FunCoup" id="F6QE53">
    <property type="interactions" value="180"/>
</dbReference>
<dbReference type="InterPro" id="IPR056173">
    <property type="entry name" value="Sec20_C"/>
</dbReference>
<evidence type="ECO:0000256" key="3">
    <source>
        <dbReference type="ARBA" id="ARBA00022692"/>
    </source>
</evidence>
<dbReference type="GO" id="GO:0006890">
    <property type="term" value="P:retrograde vesicle-mediated transport, Golgi to endoplasmic reticulum"/>
    <property type="evidence" value="ECO:0000318"/>
    <property type="project" value="GO_Central"/>
</dbReference>
<reference evidence="13" key="4">
    <citation type="submission" date="2025-09" db="UniProtKB">
        <authorList>
            <consortium name="Ensembl"/>
        </authorList>
    </citation>
    <scope>IDENTIFICATION</scope>
</reference>
<protein>
    <submittedName>
        <fullName evidence="13">Vesicle transport protein SEC20-like</fullName>
    </submittedName>
</protein>
<reference evidence="13" key="2">
    <citation type="journal article" date="2008" name="Genome Biol.">
        <title>Improved genome assembly and evidence-based global gene model set for the chordate Ciona intestinalis: new insight into intron and operon populations.</title>
        <authorList>
            <person name="Satou Y."/>
            <person name="Mineta K."/>
            <person name="Ogasawara M."/>
            <person name="Sasakura Y."/>
            <person name="Shoguchi E."/>
            <person name="Ueno K."/>
            <person name="Yamada L."/>
            <person name="Matsumoto J."/>
            <person name="Wasserscheid J."/>
            <person name="Dewar K."/>
            <person name="Wiley G.B."/>
            <person name="Macmil S.L."/>
            <person name="Roe B.A."/>
            <person name="Zeller R.W."/>
            <person name="Hastings K.E."/>
            <person name="Lemaire P."/>
            <person name="Lindquist E."/>
            <person name="Endo T."/>
            <person name="Hotta K."/>
            <person name="Inaba K."/>
        </authorList>
    </citation>
    <scope>NUCLEOTIDE SEQUENCE [LARGE SCALE GENOMIC DNA]</scope>
    <source>
        <strain evidence="13">wild type</strain>
    </source>
</reference>
<comment type="subcellular location">
    <subcellularLocation>
        <location evidence="1">Endoplasmic reticulum membrane</location>
        <topology evidence="1">Single-pass type IV membrane protein</topology>
    </subcellularLocation>
</comment>
<keyword evidence="8 11" id="KW-0472">Membrane</keyword>
<keyword evidence="5" id="KW-0931">ER-Golgi transport</keyword>
<evidence type="ECO:0000313" key="14">
    <source>
        <dbReference type="Proteomes" id="UP000008144"/>
    </source>
</evidence>
<organism evidence="13 14">
    <name type="scientific">Ciona intestinalis</name>
    <name type="common">Transparent sea squirt</name>
    <name type="synonym">Ascidia intestinalis</name>
    <dbReference type="NCBI Taxonomy" id="7719"/>
    <lineage>
        <taxon>Eukaryota</taxon>
        <taxon>Metazoa</taxon>
        <taxon>Chordata</taxon>
        <taxon>Tunicata</taxon>
        <taxon>Ascidiacea</taxon>
        <taxon>Phlebobranchia</taxon>
        <taxon>Cionidae</taxon>
        <taxon>Ciona</taxon>
    </lineage>
</organism>
<keyword evidence="3 11" id="KW-0812">Transmembrane</keyword>
<evidence type="ECO:0000256" key="1">
    <source>
        <dbReference type="ARBA" id="ARBA00004163"/>
    </source>
</evidence>
<dbReference type="GO" id="GO:0005783">
    <property type="term" value="C:endoplasmic reticulum"/>
    <property type="evidence" value="ECO:0000318"/>
    <property type="project" value="GO_Central"/>
</dbReference>
<feature type="coiled-coil region" evidence="10">
    <location>
        <begin position="46"/>
        <end position="110"/>
    </location>
</feature>
<dbReference type="GeneTree" id="ENSGT00390000014412"/>